<comment type="similarity">
    <text evidence="1">Belongs to the GTP cyclohydrolase I type 2/NIF3 family.</text>
</comment>
<evidence type="ECO:0000313" key="5">
    <source>
        <dbReference type="EMBL" id="HGS22957.1"/>
    </source>
</evidence>
<dbReference type="PANTHER" id="PTHR13799:SF14">
    <property type="entry name" value="GTP CYCLOHYDROLASE 1 TYPE 2 HOMOLOG"/>
    <property type="match status" value="1"/>
</dbReference>
<feature type="binding site" evidence="4">
    <location>
        <position position="263"/>
    </location>
    <ligand>
        <name>a divalent metal cation</name>
        <dbReference type="ChEBI" id="CHEBI:60240"/>
        <label>1</label>
    </ligand>
</feature>
<feature type="binding site" evidence="4">
    <location>
        <position position="101"/>
    </location>
    <ligand>
        <name>a divalent metal cation</name>
        <dbReference type="ChEBI" id="CHEBI:60240"/>
        <label>1</label>
    </ligand>
</feature>
<dbReference type="Gene3D" id="3.40.1390.30">
    <property type="entry name" value="NIF3 (NGG1p interacting factor 3)-like"/>
    <property type="match status" value="1"/>
</dbReference>
<feature type="binding site" evidence="4">
    <location>
        <position position="267"/>
    </location>
    <ligand>
        <name>a divalent metal cation</name>
        <dbReference type="ChEBI" id="CHEBI:60240"/>
        <label>1</label>
    </ligand>
</feature>
<dbReference type="EMBL" id="DSYK01000698">
    <property type="protein sequence ID" value="HGS22957.1"/>
    <property type="molecule type" value="Genomic_DNA"/>
</dbReference>
<organism evidence="5">
    <name type="scientific">Anaerolinea thermolimosa</name>
    <dbReference type="NCBI Taxonomy" id="229919"/>
    <lineage>
        <taxon>Bacteria</taxon>
        <taxon>Bacillati</taxon>
        <taxon>Chloroflexota</taxon>
        <taxon>Anaerolineae</taxon>
        <taxon>Anaerolineales</taxon>
        <taxon>Anaerolineaceae</taxon>
        <taxon>Anaerolinea</taxon>
    </lineage>
</organism>
<keyword evidence="3 4" id="KW-0479">Metal-binding</keyword>
<protein>
    <recommendedName>
        <fullName evidence="2">GTP cyclohydrolase 1 type 2 homolog</fullName>
    </recommendedName>
</protein>
<accession>A0A7C4KKU6</accession>
<evidence type="ECO:0000256" key="3">
    <source>
        <dbReference type="ARBA" id="ARBA00022723"/>
    </source>
</evidence>
<dbReference type="GO" id="GO:0046872">
    <property type="term" value="F:metal ion binding"/>
    <property type="evidence" value="ECO:0007669"/>
    <property type="project" value="UniProtKB-KW"/>
</dbReference>
<dbReference type="Pfam" id="PF01784">
    <property type="entry name" value="DUF34_NIF3"/>
    <property type="match status" value="1"/>
</dbReference>
<dbReference type="PANTHER" id="PTHR13799">
    <property type="entry name" value="NGG1 INTERACTING FACTOR 3"/>
    <property type="match status" value="1"/>
</dbReference>
<dbReference type="InterPro" id="IPR036069">
    <property type="entry name" value="DUF34/NIF3_sf"/>
</dbReference>
<gene>
    <name evidence="5" type="ORF">ENT37_13970</name>
</gene>
<dbReference type="AlphaFoldDB" id="A0A7C4KKU6"/>
<comment type="caution">
    <text evidence="5">The sequence shown here is derived from an EMBL/GenBank/DDBJ whole genome shotgun (WGS) entry which is preliminary data.</text>
</comment>
<sequence>MGTPKFKISQLYFRVNRLSMLRYWAFHTIMEDGGGIPMITIQEAIHRIQQEVPGEIPADTVDTFKIGDPARALTGIATTFIATCSVIEQAADVGANLIITHEPTFFNHRDEVEWLQKDAVYHSKRRLLEEKGITIWRFHDGWHAIQPDGILEGTLRKLGWKPYQDASTPYLLRLPPQTLEELGLFLKGKLAAPSLRVAGPRELVCNAAALIPGSVWGEMQVEVLGRPDVDVLICGEAPEWQTAEYVRDAVACGRPKGLIILGHERSEEAGMAYLVEWLGERLPEVPIHYLPAGDPIWFL</sequence>
<dbReference type="GO" id="GO:0005737">
    <property type="term" value="C:cytoplasm"/>
    <property type="evidence" value="ECO:0007669"/>
    <property type="project" value="TreeGrafter"/>
</dbReference>
<dbReference type="SUPFAM" id="SSF102705">
    <property type="entry name" value="NIF3 (NGG1p interacting factor 3)-like"/>
    <property type="match status" value="1"/>
</dbReference>
<evidence type="ECO:0000256" key="1">
    <source>
        <dbReference type="ARBA" id="ARBA00006964"/>
    </source>
</evidence>
<evidence type="ECO:0000256" key="4">
    <source>
        <dbReference type="PIRSR" id="PIRSR602678-1"/>
    </source>
</evidence>
<proteinExistence type="inferred from homology"/>
<evidence type="ECO:0000256" key="2">
    <source>
        <dbReference type="ARBA" id="ARBA00022112"/>
    </source>
</evidence>
<dbReference type="InterPro" id="IPR002678">
    <property type="entry name" value="DUF34/NIF3"/>
</dbReference>
<name>A0A7C4KKU6_9CHLR</name>
<reference evidence="5" key="1">
    <citation type="journal article" date="2020" name="mSystems">
        <title>Genome- and Community-Level Interaction Insights into Carbon Utilization and Element Cycling Functions of Hydrothermarchaeota in Hydrothermal Sediment.</title>
        <authorList>
            <person name="Zhou Z."/>
            <person name="Liu Y."/>
            <person name="Xu W."/>
            <person name="Pan J."/>
            <person name="Luo Z.H."/>
            <person name="Li M."/>
        </authorList>
    </citation>
    <scope>NUCLEOTIDE SEQUENCE [LARGE SCALE GENOMIC DNA]</scope>
    <source>
        <strain evidence="5">SpSt-573</strain>
    </source>
</reference>